<gene>
    <name evidence="1" type="ORF">RhiirC2_816375</name>
</gene>
<evidence type="ECO:0000313" key="1">
    <source>
        <dbReference type="EMBL" id="PKK75879.1"/>
    </source>
</evidence>
<evidence type="ECO:0000313" key="2">
    <source>
        <dbReference type="Proteomes" id="UP000233469"/>
    </source>
</evidence>
<dbReference type="VEuPathDB" id="FungiDB:FUN_016519"/>
<accession>A0A2N1NPS6</accession>
<organism evidence="1 2">
    <name type="scientific">Rhizophagus irregularis</name>
    <dbReference type="NCBI Taxonomy" id="588596"/>
    <lineage>
        <taxon>Eukaryota</taxon>
        <taxon>Fungi</taxon>
        <taxon>Fungi incertae sedis</taxon>
        <taxon>Mucoromycota</taxon>
        <taxon>Glomeromycotina</taxon>
        <taxon>Glomeromycetes</taxon>
        <taxon>Glomerales</taxon>
        <taxon>Glomeraceae</taxon>
        <taxon>Rhizophagus</taxon>
    </lineage>
</organism>
<reference evidence="1 2" key="2">
    <citation type="submission" date="2017-10" db="EMBL/GenBank/DDBJ databases">
        <title>Extensive intraspecific genome diversity in a model arbuscular mycorrhizal fungus.</title>
        <authorList>
            <person name="Chen E.C.H."/>
            <person name="Morin E."/>
            <person name="Baudet D."/>
            <person name="Noel J."/>
            <person name="Ndikumana S."/>
            <person name="Charron P."/>
            <person name="St-Onge C."/>
            <person name="Giorgi J."/>
            <person name="Grigoriev I.V."/>
            <person name="Roux C."/>
            <person name="Martin F.M."/>
            <person name="Corradi N."/>
        </authorList>
    </citation>
    <scope>NUCLEOTIDE SEQUENCE [LARGE SCALE GENOMIC DNA]</scope>
    <source>
        <strain evidence="1 2">C2</strain>
    </source>
</reference>
<name>A0A2N1NPS6_9GLOM</name>
<dbReference type="EMBL" id="LLXL01000217">
    <property type="protein sequence ID" value="PKK75879.1"/>
    <property type="molecule type" value="Genomic_DNA"/>
</dbReference>
<dbReference type="VEuPathDB" id="FungiDB:RhiirA1_506346"/>
<dbReference type="AlphaFoldDB" id="A0A2N1NPS6"/>
<protein>
    <recommendedName>
        <fullName evidence="3">DUF659 domain-containing protein</fullName>
    </recommendedName>
</protein>
<reference evidence="1 2" key="1">
    <citation type="submission" date="2016-04" db="EMBL/GenBank/DDBJ databases">
        <title>Genome analyses suggest a sexual origin of heterokaryosis in a supposedly ancient asexual fungus.</title>
        <authorList>
            <person name="Ropars J."/>
            <person name="Sedzielewska K."/>
            <person name="Noel J."/>
            <person name="Charron P."/>
            <person name="Farinelli L."/>
            <person name="Marton T."/>
            <person name="Kruger M."/>
            <person name="Pelin A."/>
            <person name="Brachmann A."/>
            <person name="Corradi N."/>
        </authorList>
    </citation>
    <scope>NUCLEOTIDE SEQUENCE [LARGE SCALE GENOMIC DNA]</scope>
    <source>
        <strain evidence="1 2">C2</strain>
    </source>
</reference>
<comment type="caution">
    <text evidence="1">The sequence shown here is derived from an EMBL/GenBank/DDBJ whole genome shotgun (WGS) entry which is preliminary data.</text>
</comment>
<evidence type="ECO:0008006" key="3">
    <source>
        <dbReference type="Google" id="ProtNLM"/>
    </source>
</evidence>
<dbReference type="Proteomes" id="UP000233469">
    <property type="component" value="Unassembled WGS sequence"/>
</dbReference>
<sequence length="323" mass="36956">MVSNGLLFTFLENKETQRFIAPALKLPGRHAISNRIFSKSAKNLTQSIVKQAKADVIGVTAAFDGWTNVKREHLFGVVFITSSGKTKTLVINSLKLMMLKRQLRIEYPSKTLITKCLPECIGTPSTSRTGISRQHYKTNTNNENKCLPSDNIEIINDPMFWTQLFELQNLLLPICGALNKLQSDVSCLYEITHCFGWIINMFSSHKDEKFGNCMTGRLESRWAHDTEELEETSIIDDCNVNDIFEEYDNNNTLNPEQWTKIIESWIELVNTENYSNNLDSREVEPYDFEVGGHDTHPADNPSAKWKLFDLFNDSLEAPIYMVQ</sequence>
<proteinExistence type="predicted"/>
<dbReference type="VEuPathDB" id="FungiDB:RhiirFUN_013268"/>